<dbReference type="SUPFAM" id="SSF53448">
    <property type="entry name" value="Nucleotide-diphospho-sugar transferases"/>
    <property type="match status" value="1"/>
</dbReference>
<protein>
    <recommendedName>
        <fullName evidence="3">Glycosyl transferase</fullName>
    </recommendedName>
</protein>
<dbReference type="KEGG" id="ffa:FFWV33_12090"/>
<dbReference type="Proteomes" id="UP000244527">
    <property type="component" value="Chromosome"/>
</dbReference>
<dbReference type="EMBL" id="CP020918">
    <property type="protein sequence ID" value="AWG22201.1"/>
    <property type="molecule type" value="Genomic_DNA"/>
</dbReference>
<accession>A0A2S1LEW0</accession>
<proteinExistence type="predicted"/>
<evidence type="ECO:0000313" key="2">
    <source>
        <dbReference type="Proteomes" id="UP000244527"/>
    </source>
</evidence>
<dbReference type="RefSeq" id="WP_108741130.1">
    <property type="nucleotide sequence ID" value="NZ_CP020918.1"/>
</dbReference>
<sequence length="323" mass="36747">MNAAICTLFEGQYHYGVAALSNSLYKQGFRGDIFVGYRGGLPNWVLSGKVESIGKWSKATTLNTAEGLKLIFLPLETNYSLTNYKPNFMEELWEGPAKEADAFFYFDPDIVIDEPWSCFEEWISCGVALCEDVNSPLQEYHPRRQGWKKYFKGYGIDLFYKNQIYVNGGFIGVLKKDRSFLKLWIQVQNYMGDAIGGLENSIFSNQTYNSTIAKRDGFQIFDKSDQDALNIAIEAFGDNVSYLGKEGMGFVAGKATMFHALGANKPWNVNFLKKAFFGRSPRPVDDCYWRNSSSPIMVHPKSSIIRKQASKKISKFICRFYKI</sequence>
<dbReference type="InterPro" id="IPR029044">
    <property type="entry name" value="Nucleotide-diphossugar_trans"/>
</dbReference>
<dbReference type="AlphaFoldDB" id="A0A2S1LEW0"/>
<keyword evidence="2" id="KW-1185">Reference proteome</keyword>
<evidence type="ECO:0000313" key="1">
    <source>
        <dbReference type="EMBL" id="AWG22201.1"/>
    </source>
</evidence>
<dbReference type="OrthoDB" id="8479124at2"/>
<reference evidence="1 2" key="1">
    <citation type="submission" date="2017-04" db="EMBL/GenBank/DDBJ databases">
        <title>Compelte genome sequence of WV33.</title>
        <authorList>
            <person name="Lee P.C."/>
        </authorList>
    </citation>
    <scope>NUCLEOTIDE SEQUENCE [LARGE SCALE GENOMIC DNA]</scope>
    <source>
        <strain evidence="1 2">WV33</strain>
    </source>
</reference>
<organism evidence="1 2">
    <name type="scientific">Flavobacterium faecale</name>
    <dbReference type="NCBI Taxonomy" id="1355330"/>
    <lineage>
        <taxon>Bacteria</taxon>
        <taxon>Pseudomonadati</taxon>
        <taxon>Bacteroidota</taxon>
        <taxon>Flavobacteriia</taxon>
        <taxon>Flavobacteriales</taxon>
        <taxon>Flavobacteriaceae</taxon>
        <taxon>Flavobacterium</taxon>
    </lineage>
</organism>
<evidence type="ECO:0008006" key="3">
    <source>
        <dbReference type="Google" id="ProtNLM"/>
    </source>
</evidence>
<gene>
    <name evidence="1" type="ORF">FFWV33_12090</name>
</gene>
<name>A0A2S1LEW0_9FLAO</name>